<dbReference type="OrthoDB" id="283815at2759"/>
<gene>
    <name evidence="15" type="ORF">BCR38DRAFT_475336</name>
</gene>
<keyword evidence="9" id="KW-0175">Coiled coil</keyword>
<dbReference type="InParanoid" id="A0A1Y2DVQ7"/>
<evidence type="ECO:0000256" key="9">
    <source>
        <dbReference type="ARBA" id="ARBA00023054"/>
    </source>
</evidence>
<evidence type="ECO:0000256" key="4">
    <source>
        <dbReference type="ARBA" id="ARBA00022490"/>
    </source>
</evidence>
<dbReference type="Pfam" id="PF05502">
    <property type="entry name" value="Dynactin_p62"/>
    <property type="match status" value="1"/>
</dbReference>
<dbReference type="InterPro" id="IPR008603">
    <property type="entry name" value="DCTN4"/>
</dbReference>
<evidence type="ECO:0000256" key="1">
    <source>
        <dbReference type="ARBA" id="ARBA00004300"/>
    </source>
</evidence>
<evidence type="ECO:0000313" key="16">
    <source>
        <dbReference type="Proteomes" id="UP000193689"/>
    </source>
</evidence>
<evidence type="ECO:0000256" key="3">
    <source>
        <dbReference type="ARBA" id="ARBA00004657"/>
    </source>
</evidence>
<dbReference type="STRING" id="1141098.A0A1Y2DVQ7"/>
<dbReference type="RefSeq" id="XP_040715039.1">
    <property type="nucleotide sequence ID" value="XM_040863002.1"/>
</dbReference>
<comment type="subunit">
    <text evidence="13">Subunit of dynactin, a multiprotein complex part of a tripartite complex with dynein and a adapter, such as BICDL1, BICD2 or HOOK3. The dynactin complex is built around ACTR1A/ACTB filament and consists of an actin-related filament composed of a shoulder domain, a pointed end and a barbed end. Its length is defined by its flexible shoulder domain. The soulder is composed of 2 DCTN1 subunits, 4 DCTN2 and 2 DCTN3. The 4 DCNT2 (via N-terminus) bind the ACTR1A filament and act as molecular rulers to determine the length. The pointed end is important for binding dynein-dynactin cargo adapters. Consists of 4 subunits: ACTR10, DCNT4, DCTN5 and DCTN6. The barbed end is composed of a CAPZA1:CAPZB heterodimers, which binds ACTR1A/ACTB filament and dynactin and stabilizes dynactin. Interacts with ATP7B, but not ATP7A, in a copper-dependent manner. Interacts with ANK2; this interaction is required for localization at costameres. Interacts with N4BP2L1.</text>
</comment>
<evidence type="ECO:0000256" key="10">
    <source>
        <dbReference type="ARBA" id="ARBA00023212"/>
    </source>
</evidence>
<name>A0A1Y2DVQ7_9PEZI</name>
<evidence type="ECO:0000256" key="12">
    <source>
        <dbReference type="ARBA" id="ARBA00034864"/>
    </source>
</evidence>
<feature type="compositionally biased region" description="Basic and acidic residues" evidence="14">
    <location>
        <begin position="454"/>
        <end position="465"/>
    </location>
</feature>
<comment type="caution">
    <text evidence="15">The sequence shown here is derived from an EMBL/GenBank/DDBJ whole genome shotgun (WGS) entry which is preliminary data.</text>
</comment>
<dbReference type="AlphaFoldDB" id="A0A1Y2DVQ7"/>
<dbReference type="EMBL" id="MCFJ01000008">
    <property type="protein sequence ID" value="ORY63382.1"/>
    <property type="molecule type" value="Genomic_DNA"/>
</dbReference>
<dbReference type="GeneID" id="63779214"/>
<evidence type="ECO:0000256" key="2">
    <source>
        <dbReference type="ARBA" id="ARBA00004529"/>
    </source>
</evidence>
<evidence type="ECO:0000256" key="8">
    <source>
        <dbReference type="ARBA" id="ARBA00022990"/>
    </source>
</evidence>
<comment type="similarity">
    <text evidence="11">Belongs to the dynactin subunit 4 family.</text>
</comment>
<organism evidence="15 16">
    <name type="scientific">Pseudomassariella vexata</name>
    <dbReference type="NCBI Taxonomy" id="1141098"/>
    <lineage>
        <taxon>Eukaryota</taxon>
        <taxon>Fungi</taxon>
        <taxon>Dikarya</taxon>
        <taxon>Ascomycota</taxon>
        <taxon>Pezizomycotina</taxon>
        <taxon>Sordariomycetes</taxon>
        <taxon>Xylariomycetidae</taxon>
        <taxon>Amphisphaeriales</taxon>
        <taxon>Pseudomassariaceae</taxon>
        <taxon>Pseudomassariella</taxon>
    </lineage>
</organism>
<keyword evidence="16" id="KW-1185">Reference proteome</keyword>
<keyword evidence="10" id="KW-0206">Cytoskeleton</keyword>
<evidence type="ECO:0000256" key="13">
    <source>
        <dbReference type="ARBA" id="ARBA00093507"/>
    </source>
</evidence>
<dbReference type="PANTHER" id="PTHR13034">
    <property type="entry name" value="DYNACTIN P62 SUBUNIT"/>
    <property type="match status" value="1"/>
</dbReference>
<dbReference type="GO" id="GO:0005869">
    <property type="term" value="C:dynactin complex"/>
    <property type="evidence" value="ECO:0007669"/>
    <property type="project" value="InterPro"/>
</dbReference>
<feature type="region of interest" description="Disordered" evidence="14">
    <location>
        <begin position="183"/>
        <end position="212"/>
    </location>
</feature>
<accession>A0A1Y2DVQ7</accession>
<feature type="region of interest" description="Disordered" evidence="14">
    <location>
        <begin position="454"/>
        <end position="475"/>
    </location>
</feature>
<protein>
    <recommendedName>
        <fullName evidence="12">Dynactin subunit 4</fullName>
    </recommendedName>
</protein>
<evidence type="ECO:0000256" key="6">
    <source>
        <dbReference type="ARBA" id="ARBA00022553"/>
    </source>
</evidence>
<keyword evidence="6" id="KW-0597">Phosphoprotein</keyword>
<comment type="subcellular location">
    <subcellularLocation>
        <location evidence="1">Cytoplasm</location>
        <location evidence="1">Cytoskeleton</location>
        <location evidence="1">Microtubule organizing center</location>
        <location evidence="1">Centrosome</location>
    </subcellularLocation>
    <subcellularLocation>
        <location evidence="2">Cytoplasm</location>
        <location evidence="2">Cytoskeleton</location>
        <location evidence="2">Stress fiber</location>
    </subcellularLocation>
    <subcellularLocation>
        <location evidence="3">Cytoplasm</location>
        <location evidence="3">Myofibril</location>
    </subcellularLocation>
</comment>
<keyword evidence="8" id="KW-0007">Acetylation</keyword>
<evidence type="ECO:0000313" key="15">
    <source>
        <dbReference type="EMBL" id="ORY63382.1"/>
    </source>
</evidence>
<proteinExistence type="inferred from homology"/>
<evidence type="ECO:0000256" key="11">
    <source>
        <dbReference type="ARBA" id="ARBA00034776"/>
    </source>
</evidence>
<dbReference type="GO" id="GO:0001725">
    <property type="term" value="C:stress fiber"/>
    <property type="evidence" value="ECO:0007669"/>
    <property type="project" value="UniProtKB-SubCell"/>
</dbReference>
<keyword evidence="5" id="KW-1017">Isopeptide bond</keyword>
<evidence type="ECO:0000256" key="14">
    <source>
        <dbReference type="SAM" id="MobiDB-lite"/>
    </source>
</evidence>
<reference evidence="15 16" key="1">
    <citation type="submission" date="2016-07" db="EMBL/GenBank/DDBJ databases">
        <title>Pervasive Adenine N6-methylation of Active Genes in Fungi.</title>
        <authorList>
            <consortium name="DOE Joint Genome Institute"/>
            <person name="Mondo S.J."/>
            <person name="Dannebaum R.O."/>
            <person name="Kuo R.C."/>
            <person name="Labutti K."/>
            <person name="Haridas S."/>
            <person name="Kuo A."/>
            <person name="Salamov A."/>
            <person name="Ahrendt S.R."/>
            <person name="Lipzen A."/>
            <person name="Sullivan W."/>
            <person name="Andreopoulos W.B."/>
            <person name="Clum A."/>
            <person name="Lindquist E."/>
            <person name="Daum C."/>
            <person name="Ramamoorthy G.K."/>
            <person name="Gryganskyi A."/>
            <person name="Culley D."/>
            <person name="Magnuson J.K."/>
            <person name="James T.Y."/>
            <person name="O'Malley M.A."/>
            <person name="Stajich J.E."/>
            <person name="Spatafora J.W."/>
            <person name="Visel A."/>
            <person name="Grigoriev I.V."/>
        </authorList>
    </citation>
    <scope>NUCLEOTIDE SEQUENCE [LARGE SCALE GENOMIC DNA]</scope>
    <source>
        <strain evidence="15 16">CBS 129021</strain>
    </source>
</reference>
<feature type="region of interest" description="Disordered" evidence="14">
    <location>
        <begin position="19"/>
        <end position="49"/>
    </location>
</feature>
<dbReference type="PANTHER" id="PTHR13034:SF2">
    <property type="entry name" value="DYNACTIN SUBUNIT 4"/>
    <property type="match status" value="1"/>
</dbReference>
<dbReference type="Proteomes" id="UP000193689">
    <property type="component" value="Unassembled WGS sequence"/>
</dbReference>
<keyword evidence="7" id="KW-0832">Ubl conjugation</keyword>
<evidence type="ECO:0000256" key="7">
    <source>
        <dbReference type="ARBA" id="ARBA00022843"/>
    </source>
</evidence>
<evidence type="ECO:0000256" key="5">
    <source>
        <dbReference type="ARBA" id="ARBA00022499"/>
    </source>
</evidence>
<sequence>MASFTPYAYIQCPCVDSVPGSRSPDGASTPTSHSSPEDDERDFDPRSPRSNYSLYPIEYMLYCEDCHTVRCERCVTEEVVTLYCPSCLFEVGNSSVKTEGNRCTRSCFQCPICIGPLSVQSLESTPAAPEPSLLSADHATATGPAGPWILCCSYCNWNSSEIGVKFDKPQGIFAQLSKLRSGYDNHHSRYTSSGDGDTYPTKRDADGEPGSTKARFASLKSFYQTQMSNENPNSGLGSTMDYGYGSPGALSRIMSLYSGNTLSSAKPKSKPTIMREADTTKEGLFPAKLDDTSVMSGLRSAGYDGTATRAQVNVQVEEGARFATDLWPIPYVLRTKRTKRCPSCRHILSKPEAKVSNTRWRMRLIAGNYIPSITIKPLIPVGAPGGPTTHLLTPVKPVQYLLTFKNPIFETIKVTLATPAVTPGRFASKVTLLCPQFQIGANSDDYNLDEVLKDRDKDPQRKRSDTTGQQVEAGKEWDSGRNWVSVVVEVVPSSIQIEPKPTILKKLGEVDDLGPLREDEDIVEIPIFVHLEWEASADQVTGKDREDKETKEKKELAYWCALGIGRISPE</sequence>
<keyword evidence="4" id="KW-0963">Cytoplasm</keyword>